<evidence type="ECO:0000313" key="4">
    <source>
        <dbReference type="Proteomes" id="UP001341281"/>
    </source>
</evidence>
<organism evidence="3 4">
    <name type="scientific">Paspalum notatum var. saurae</name>
    <dbReference type="NCBI Taxonomy" id="547442"/>
    <lineage>
        <taxon>Eukaryota</taxon>
        <taxon>Viridiplantae</taxon>
        <taxon>Streptophyta</taxon>
        <taxon>Embryophyta</taxon>
        <taxon>Tracheophyta</taxon>
        <taxon>Spermatophyta</taxon>
        <taxon>Magnoliopsida</taxon>
        <taxon>Liliopsida</taxon>
        <taxon>Poales</taxon>
        <taxon>Poaceae</taxon>
        <taxon>PACMAD clade</taxon>
        <taxon>Panicoideae</taxon>
        <taxon>Andropogonodae</taxon>
        <taxon>Paspaleae</taxon>
        <taxon>Paspalinae</taxon>
        <taxon>Paspalum</taxon>
    </lineage>
</organism>
<evidence type="ECO:0008006" key="5">
    <source>
        <dbReference type="Google" id="ProtNLM"/>
    </source>
</evidence>
<evidence type="ECO:0000259" key="2">
    <source>
        <dbReference type="Pfam" id="PF23635"/>
    </source>
</evidence>
<dbReference type="PANTHER" id="PTHR32133">
    <property type="entry name" value="OS07G0120400 PROTEIN"/>
    <property type="match status" value="1"/>
</dbReference>
<gene>
    <name evidence="3" type="ORF">U9M48_043684</name>
</gene>
<dbReference type="InterPro" id="IPR056594">
    <property type="entry name" value="AT5G49610-like_b-prop"/>
</dbReference>
<feature type="domain" description="F-box" evidence="1">
    <location>
        <begin position="22"/>
        <end position="60"/>
    </location>
</feature>
<dbReference type="AlphaFoldDB" id="A0AAQ3XHK9"/>
<dbReference type="SUPFAM" id="SSF81383">
    <property type="entry name" value="F-box domain"/>
    <property type="match status" value="1"/>
</dbReference>
<dbReference type="PANTHER" id="PTHR32133:SF401">
    <property type="entry name" value="F-BOX DOMAIN-CONTAINING PROTEIN"/>
    <property type="match status" value="1"/>
</dbReference>
<dbReference type="InterPro" id="IPR036047">
    <property type="entry name" value="F-box-like_dom_sf"/>
</dbReference>
<evidence type="ECO:0000313" key="3">
    <source>
        <dbReference type="EMBL" id="WVZ98216.1"/>
    </source>
</evidence>
<proteinExistence type="predicted"/>
<accession>A0AAQ3XHK9</accession>
<dbReference type="Pfam" id="PF12937">
    <property type="entry name" value="F-box-like"/>
    <property type="match status" value="1"/>
</dbReference>
<feature type="domain" description="F-box protein AT5G49610-like beta-propeller" evidence="2">
    <location>
        <begin position="114"/>
        <end position="316"/>
    </location>
</feature>
<reference evidence="3 4" key="1">
    <citation type="submission" date="2024-02" db="EMBL/GenBank/DDBJ databases">
        <title>High-quality chromosome-scale genome assembly of Pensacola bahiagrass (Paspalum notatum Flugge var. saurae).</title>
        <authorList>
            <person name="Vega J.M."/>
            <person name="Podio M."/>
            <person name="Orjuela J."/>
            <person name="Siena L.A."/>
            <person name="Pessino S.C."/>
            <person name="Combes M.C."/>
            <person name="Mariac C."/>
            <person name="Albertini E."/>
            <person name="Pupilli F."/>
            <person name="Ortiz J.P.A."/>
            <person name="Leblanc O."/>
        </authorList>
    </citation>
    <scope>NUCLEOTIDE SEQUENCE [LARGE SCALE GENOMIC DNA]</scope>
    <source>
        <strain evidence="3">R1</strain>
        <tissue evidence="3">Leaf</tissue>
    </source>
</reference>
<dbReference type="Pfam" id="PF23635">
    <property type="entry name" value="Beta-prop_AT5G49610-like"/>
    <property type="match status" value="1"/>
</dbReference>
<dbReference type="Proteomes" id="UP001341281">
    <property type="component" value="Chromosome 10"/>
</dbReference>
<dbReference type="EMBL" id="CP144754">
    <property type="protein sequence ID" value="WVZ98216.1"/>
    <property type="molecule type" value="Genomic_DNA"/>
</dbReference>
<protein>
    <recommendedName>
        <fullName evidence="5">F-box domain-containing protein</fullName>
    </recommendedName>
</protein>
<name>A0AAQ3XHK9_PASNO</name>
<dbReference type="InterPro" id="IPR011043">
    <property type="entry name" value="Gal_Oxase/kelch_b-propeller"/>
</dbReference>
<evidence type="ECO:0000259" key="1">
    <source>
        <dbReference type="Pfam" id="PF12937"/>
    </source>
</evidence>
<dbReference type="Gene3D" id="1.20.1280.50">
    <property type="match status" value="1"/>
</dbReference>
<dbReference type="InterPro" id="IPR001810">
    <property type="entry name" value="F-box_dom"/>
</dbReference>
<sequence length="389" mass="43462">MSEGTTSSVLEPEPAPLPDNDDLHWEIFLRLPPLPSSLPRAALVCKRWRRLLSDPGFLRRFRARHRAPPLLGFFADEDGDIEFMPTLRRPDRIPCARFSLPRRRGDGGYLSFLGCRHGLALLVDRARFEAVVWNPVSGTQRRVLFPPEFSNGRVYKGAVLMSSSGDGHLHGDCCLAPFKLVLVHQTDLPDTPASACLYESESGRWGGISSTAIPSSRLHQPGVLVGDRVYWMLYGTSDILEFDLDGQSLAVIQKPEDARVTNNSGLQALRTEGNKLGLATLSKLCIQLWERETTNLDCAGRWVPWKTVELDKVLTISPSMKIWPTTILGFDEDNDAFFICTSIGIYMIQLESMEFTKLLSGDWFTAYYPYTSFYTAGLGISGGRTELDP</sequence>
<keyword evidence="4" id="KW-1185">Reference proteome</keyword>
<dbReference type="SUPFAM" id="SSF50965">
    <property type="entry name" value="Galactose oxidase, central domain"/>
    <property type="match status" value="1"/>
</dbReference>